<comment type="cofactor">
    <cofactor evidence="1">
        <name>[4Fe-4S] cluster</name>
        <dbReference type="ChEBI" id="CHEBI:49883"/>
    </cofactor>
</comment>
<dbReference type="NCBIfam" id="TIGR04085">
    <property type="entry name" value="rSAM_more_4Fe4S"/>
    <property type="match status" value="1"/>
</dbReference>
<protein>
    <recommendedName>
        <fullName evidence="7">Radical SAM core domain-containing protein</fullName>
    </recommendedName>
</protein>
<dbReference type="PROSITE" id="PS51918">
    <property type="entry name" value="RADICAL_SAM"/>
    <property type="match status" value="1"/>
</dbReference>
<dbReference type="Pfam" id="PF04055">
    <property type="entry name" value="Radical_SAM"/>
    <property type="match status" value="1"/>
</dbReference>
<dbReference type="SFLD" id="SFLDG01072">
    <property type="entry name" value="dehydrogenase_like"/>
    <property type="match status" value="1"/>
</dbReference>
<evidence type="ECO:0000313" key="8">
    <source>
        <dbReference type="EMBL" id="SEJ82084.1"/>
    </source>
</evidence>
<evidence type="ECO:0000256" key="4">
    <source>
        <dbReference type="ARBA" id="ARBA00023004"/>
    </source>
</evidence>
<dbReference type="GO" id="GO:0016491">
    <property type="term" value="F:oxidoreductase activity"/>
    <property type="evidence" value="ECO:0007669"/>
    <property type="project" value="InterPro"/>
</dbReference>
<dbReference type="SFLD" id="SFLDG01384">
    <property type="entry name" value="thioether_bond_formation_requi"/>
    <property type="match status" value="1"/>
</dbReference>
<proteinExistence type="inferred from homology"/>
<sequence length="379" mass="44287">MKRNLSVMLKPSSSKCNLNCKYCFYHSIANAREVEDYGFMKKETLEEIIEKIKIYCNGGQCTIGVQGGEPLLREIDFYRDLLKYVNESGNNGTTFRYSIQTNGTLITEEWARFFKKNNILVGISLDGSKDIHNLNRLDYSGKGSFIDVVKGIKLLQKYDVEFNILVVVTPIVVRKIESCYNFFKKNGLRYLQFIPCLDSFESKEDGIENKFSLTSKEYTVFLIKLFDLWYADVVNDDFVSIRYFDNILGLFLGHNYEACDMNGRCSCQHIIESDGSVYPCDFYTYEKHSIGNVLNETFDNMHNKECTKNFILESFNISKKCRQCKFYSVCRGGCKRYRENQKDNLNYLCDSYYQFFDYSLDKFKKITSMINVYNKNRAD</sequence>
<dbReference type="Proteomes" id="UP000199662">
    <property type="component" value="Unassembled WGS sequence"/>
</dbReference>
<evidence type="ECO:0000256" key="6">
    <source>
        <dbReference type="ARBA" id="ARBA00023601"/>
    </source>
</evidence>
<evidence type="ECO:0000256" key="1">
    <source>
        <dbReference type="ARBA" id="ARBA00001966"/>
    </source>
</evidence>
<dbReference type="SUPFAM" id="SSF102114">
    <property type="entry name" value="Radical SAM enzymes"/>
    <property type="match status" value="1"/>
</dbReference>
<evidence type="ECO:0000313" key="9">
    <source>
        <dbReference type="Proteomes" id="UP000199662"/>
    </source>
</evidence>
<organism evidence="8 9">
    <name type="scientific">Propionispira arboris</name>
    <dbReference type="NCBI Taxonomy" id="84035"/>
    <lineage>
        <taxon>Bacteria</taxon>
        <taxon>Bacillati</taxon>
        <taxon>Bacillota</taxon>
        <taxon>Negativicutes</taxon>
        <taxon>Selenomonadales</taxon>
        <taxon>Selenomonadaceae</taxon>
        <taxon>Propionispira</taxon>
    </lineage>
</organism>
<dbReference type="EMBL" id="FNZK01000018">
    <property type="protein sequence ID" value="SEJ82084.1"/>
    <property type="molecule type" value="Genomic_DNA"/>
</dbReference>
<reference evidence="8 9" key="1">
    <citation type="submission" date="2016-10" db="EMBL/GenBank/DDBJ databases">
        <authorList>
            <person name="de Groot N.N."/>
        </authorList>
    </citation>
    <scope>NUCLEOTIDE SEQUENCE [LARGE SCALE GENOMIC DNA]</scope>
    <source>
        <strain evidence="8 9">DSM 2179</strain>
    </source>
</reference>
<dbReference type="SFLD" id="SFLDG01386">
    <property type="entry name" value="main_SPASM_domain-containing"/>
    <property type="match status" value="1"/>
</dbReference>
<keyword evidence="9" id="KW-1185">Reference proteome</keyword>
<evidence type="ECO:0000256" key="2">
    <source>
        <dbReference type="ARBA" id="ARBA00022691"/>
    </source>
</evidence>
<dbReference type="InterPro" id="IPR013785">
    <property type="entry name" value="Aldolase_TIM"/>
</dbReference>
<evidence type="ECO:0000259" key="7">
    <source>
        <dbReference type="PROSITE" id="PS51918"/>
    </source>
</evidence>
<dbReference type="InterPro" id="IPR023885">
    <property type="entry name" value="4Fe4S-binding_SPASM_dom"/>
</dbReference>
<dbReference type="RefSeq" id="WP_091833912.1">
    <property type="nucleotide sequence ID" value="NZ_FNZK01000018.1"/>
</dbReference>
<dbReference type="SFLD" id="SFLDF00289">
    <property type="entry name" value="anaerobic_Cys-type_sulfatase-m"/>
    <property type="match status" value="1"/>
</dbReference>
<accession>A0A1H7BYI3</accession>
<dbReference type="InterPro" id="IPR007197">
    <property type="entry name" value="rSAM"/>
</dbReference>
<dbReference type="NCBIfam" id="TIGR03942">
    <property type="entry name" value="sulfatase_rSAM"/>
    <property type="match status" value="1"/>
</dbReference>
<dbReference type="InterPro" id="IPR023867">
    <property type="entry name" value="Sulphatase_maturase_rSAM"/>
</dbReference>
<keyword evidence="3" id="KW-0479">Metal-binding</keyword>
<dbReference type="InterPro" id="IPR058240">
    <property type="entry name" value="rSAM_sf"/>
</dbReference>
<dbReference type="AlphaFoldDB" id="A0A1H7BYI3"/>
<comment type="similarity">
    <text evidence="6">Belongs to the radical SAM superfamily. Anaerobic sulfatase-maturating enzyme family.</text>
</comment>
<dbReference type="CDD" id="cd01335">
    <property type="entry name" value="Radical_SAM"/>
    <property type="match status" value="1"/>
</dbReference>
<dbReference type="InterPro" id="IPR034485">
    <property type="entry name" value="Anaerobic_Cys-type_sulfatase-m"/>
</dbReference>
<keyword evidence="4" id="KW-0408">Iron</keyword>
<dbReference type="GO" id="GO:0046872">
    <property type="term" value="F:metal ion binding"/>
    <property type="evidence" value="ECO:0007669"/>
    <property type="project" value="UniProtKB-KW"/>
</dbReference>
<name>A0A1H7BYI3_9FIRM</name>
<keyword evidence="2" id="KW-0949">S-adenosyl-L-methionine</keyword>
<dbReference type="STRING" id="84035.SAMN05660742_11851"/>
<keyword evidence="5" id="KW-0411">Iron-sulfur</keyword>
<dbReference type="SFLD" id="SFLDG01067">
    <property type="entry name" value="SPASM/twitch_domain_containing"/>
    <property type="match status" value="1"/>
</dbReference>
<dbReference type="Pfam" id="PF13186">
    <property type="entry name" value="SPASM"/>
    <property type="match status" value="1"/>
</dbReference>
<evidence type="ECO:0000256" key="3">
    <source>
        <dbReference type="ARBA" id="ARBA00022723"/>
    </source>
</evidence>
<dbReference type="GO" id="GO:0051536">
    <property type="term" value="F:iron-sulfur cluster binding"/>
    <property type="evidence" value="ECO:0007669"/>
    <property type="project" value="UniProtKB-KW"/>
</dbReference>
<dbReference type="SFLD" id="SFLDS00029">
    <property type="entry name" value="Radical_SAM"/>
    <property type="match status" value="1"/>
</dbReference>
<dbReference type="PANTHER" id="PTHR43273">
    <property type="entry name" value="ANAEROBIC SULFATASE-MATURATING ENZYME HOMOLOG ASLB-RELATED"/>
    <property type="match status" value="1"/>
</dbReference>
<gene>
    <name evidence="8" type="ORF">SAMN05660742_11851</name>
</gene>
<dbReference type="Gene3D" id="3.20.20.70">
    <property type="entry name" value="Aldolase class I"/>
    <property type="match status" value="1"/>
</dbReference>
<dbReference type="PANTHER" id="PTHR43273:SF3">
    <property type="entry name" value="ANAEROBIC SULFATASE-MATURATING ENZYME HOMOLOG ASLB-RELATED"/>
    <property type="match status" value="1"/>
</dbReference>
<feature type="domain" description="Radical SAM core" evidence="7">
    <location>
        <begin position="1"/>
        <end position="231"/>
    </location>
</feature>
<evidence type="ECO:0000256" key="5">
    <source>
        <dbReference type="ARBA" id="ARBA00023014"/>
    </source>
</evidence>